<evidence type="ECO:0000313" key="2">
    <source>
        <dbReference type="Proteomes" id="UP000318384"/>
    </source>
</evidence>
<dbReference type="Proteomes" id="UP000318384">
    <property type="component" value="Chromosome"/>
</dbReference>
<proteinExistence type="predicted"/>
<sequence>MVHVDMGILHPVMFSHMVPGSFHAYPDKGEVRSLRGSNQLCRD</sequence>
<dbReference type="EMBL" id="CP037422">
    <property type="protein sequence ID" value="QDU09385.1"/>
    <property type="molecule type" value="Genomic_DNA"/>
</dbReference>
<accession>A0A517WVT5</accession>
<evidence type="ECO:0000313" key="1">
    <source>
        <dbReference type="EMBL" id="QDU09385.1"/>
    </source>
</evidence>
<dbReference type="AlphaFoldDB" id="A0A517WVT5"/>
<organism evidence="1 2">
    <name type="scientific">Gimesia aquarii</name>
    <dbReference type="NCBI Taxonomy" id="2527964"/>
    <lineage>
        <taxon>Bacteria</taxon>
        <taxon>Pseudomonadati</taxon>
        <taxon>Planctomycetota</taxon>
        <taxon>Planctomycetia</taxon>
        <taxon>Planctomycetales</taxon>
        <taxon>Planctomycetaceae</taxon>
        <taxon>Gimesia</taxon>
    </lineage>
</organism>
<gene>
    <name evidence="1" type="ORF">V202x_27600</name>
</gene>
<protein>
    <submittedName>
        <fullName evidence="1">Uncharacterized protein</fullName>
    </submittedName>
</protein>
<keyword evidence="2" id="KW-1185">Reference proteome</keyword>
<reference evidence="1 2" key="1">
    <citation type="submission" date="2019-03" db="EMBL/GenBank/DDBJ databases">
        <title>Deep-cultivation of Planctomycetes and their phenomic and genomic characterization uncovers novel biology.</title>
        <authorList>
            <person name="Wiegand S."/>
            <person name="Jogler M."/>
            <person name="Boedeker C."/>
            <person name="Pinto D."/>
            <person name="Vollmers J."/>
            <person name="Rivas-Marin E."/>
            <person name="Kohn T."/>
            <person name="Peeters S.H."/>
            <person name="Heuer A."/>
            <person name="Rast P."/>
            <person name="Oberbeckmann S."/>
            <person name="Bunk B."/>
            <person name="Jeske O."/>
            <person name="Meyerdierks A."/>
            <person name="Storesund J.E."/>
            <person name="Kallscheuer N."/>
            <person name="Luecker S."/>
            <person name="Lage O.M."/>
            <person name="Pohl T."/>
            <person name="Merkel B.J."/>
            <person name="Hornburger P."/>
            <person name="Mueller R.-W."/>
            <person name="Bruemmer F."/>
            <person name="Labrenz M."/>
            <person name="Spormann A.M."/>
            <person name="Op den Camp H."/>
            <person name="Overmann J."/>
            <person name="Amann R."/>
            <person name="Jetten M.S.M."/>
            <person name="Mascher T."/>
            <person name="Medema M.H."/>
            <person name="Devos D.P."/>
            <person name="Kaster A.-K."/>
            <person name="Ovreas L."/>
            <person name="Rohde M."/>
            <person name="Galperin M.Y."/>
            <person name="Jogler C."/>
        </authorList>
    </citation>
    <scope>NUCLEOTIDE SEQUENCE [LARGE SCALE GENOMIC DNA]</scope>
    <source>
        <strain evidence="1 2">V202</strain>
    </source>
</reference>
<name>A0A517WVT5_9PLAN</name>